<evidence type="ECO:0000313" key="2">
    <source>
        <dbReference type="EMBL" id="CAD9343380.1"/>
    </source>
</evidence>
<protein>
    <submittedName>
        <fullName evidence="2">Uncharacterized protein</fullName>
    </submittedName>
</protein>
<evidence type="ECO:0000256" key="1">
    <source>
        <dbReference type="SAM" id="MobiDB-lite"/>
    </source>
</evidence>
<reference evidence="2" key="1">
    <citation type="submission" date="2021-01" db="EMBL/GenBank/DDBJ databases">
        <authorList>
            <person name="Corre E."/>
            <person name="Pelletier E."/>
            <person name="Niang G."/>
            <person name="Scheremetjew M."/>
            <person name="Finn R."/>
            <person name="Kale V."/>
            <person name="Holt S."/>
            <person name="Cochrane G."/>
            <person name="Meng A."/>
            <person name="Brown T."/>
            <person name="Cohen L."/>
        </authorList>
    </citation>
    <scope>NUCLEOTIDE SEQUENCE</scope>
    <source>
        <strain evidence="2">Pop2</strain>
    </source>
</reference>
<organism evidence="2">
    <name type="scientific">Ditylum brightwellii</name>
    <dbReference type="NCBI Taxonomy" id="49249"/>
    <lineage>
        <taxon>Eukaryota</taxon>
        <taxon>Sar</taxon>
        <taxon>Stramenopiles</taxon>
        <taxon>Ochrophyta</taxon>
        <taxon>Bacillariophyta</taxon>
        <taxon>Mediophyceae</taxon>
        <taxon>Lithodesmiophycidae</taxon>
        <taxon>Lithodesmiales</taxon>
        <taxon>Lithodesmiaceae</taxon>
        <taxon>Ditylum</taxon>
    </lineage>
</organism>
<feature type="region of interest" description="Disordered" evidence="1">
    <location>
        <begin position="1"/>
        <end position="23"/>
    </location>
</feature>
<gene>
    <name evidence="2" type="ORF">DBRI1063_LOCUS17800</name>
</gene>
<accession>A0A7S2EMC5</accession>
<proteinExistence type="predicted"/>
<dbReference type="AlphaFoldDB" id="A0A7S2EMC5"/>
<name>A0A7S2EMC5_9STRA</name>
<sequence length="530" mass="60263">MMWDTTQLQNNNKTTLRKSSSTYASYTSEEIEQAFLMGRNKEKTDIDVILQNGYNNVASASAVIADDKNDSSNRNTTTHDDIMAMGRCPALDDDLIATTDTVQSLLLPKRKKETQRKNKPRRNCILDGQIVDRLMNEGFTLGLAHALVENSNLFALRIWLVDNSGSMSHTDGHRIVQSKSSPNKVNTVECTRWEEVASGVIWHAQLAAVLRAPIVFRLLNDPGKLIGSQQLSVAKSCFDERIQDNDTEQEQNIHNITDPTLLEQQSKTLEEEVQQVKRIMRQSRPLGSSPLSQHLRAVYTSILTLKHRIAANDKLIALTIATDGLPTDEEGNEDEHTNIEFVNVLKLFASLPVVIIVRLSTDEERVVNFYNELNSFLTTTTPTTRHDNNQLPPTTSPMNIDVLDDFISEAQEVYEHNPWLTYGLPLHLSREYALEHDILSILDDRLLQPSELRLVCQTLFGTSRFNEDVMPDPVVNYKEFSRGLKLIVDREQYQWNPIKKKSTPWIDFKVLDRIYGHNTVEDVNCTCVMQ</sequence>
<dbReference type="EMBL" id="HBGN01027570">
    <property type="protein sequence ID" value="CAD9343380.1"/>
    <property type="molecule type" value="Transcribed_RNA"/>
</dbReference>